<sequence>MSIQIDNARPEEKESVVRLLKEADLLTEDLPGSLRNFLLAKQDGVLVGVAGLELFGPVGLLRSVAVSPTHQAKGIAGQLVGQLLNDADKQELQEVYLITTTADHYFDRYSFAPVNREHVPEAIQQTRQFSGLCPSSAVVMKRNLKHQNA</sequence>
<dbReference type="NCBIfam" id="NF040501">
    <property type="entry name" value="resist_ArsN2"/>
    <property type="match status" value="1"/>
</dbReference>
<dbReference type="CDD" id="cd04301">
    <property type="entry name" value="NAT_SF"/>
    <property type="match status" value="1"/>
</dbReference>
<organism evidence="2 3">
    <name type="scientific">Dyadobacter pollutisoli</name>
    <dbReference type="NCBI Taxonomy" id="2910158"/>
    <lineage>
        <taxon>Bacteria</taxon>
        <taxon>Pseudomonadati</taxon>
        <taxon>Bacteroidota</taxon>
        <taxon>Cytophagia</taxon>
        <taxon>Cytophagales</taxon>
        <taxon>Spirosomataceae</taxon>
        <taxon>Dyadobacter</taxon>
    </lineage>
</organism>
<protein>
    <submittedName>
        <fullName evidence="2">Arsenic resistance N-acetyltransferase ArsN2</fullName>
    </submittedName>
</protein>
<dbReference type="InterPro" id="IPR016181">
    <property type="entry name" value="Acyl_CoA_acyltransferase"/>
</dbReference>
<dbReference type="GO" id="GO:0016747">
    <property type="term" value="F:acyltransferase activity, transferring groups other than amino-acyl groups"/>
    <property type="evidence" value="ECO:0007669"/>
    <property type="project" value="InterPro"/>
</dbReference>
<evidence type="ECO:0000259" key="1">
    <source>
        <dbReference type="PROSITE" id="PS51186"/>
    </source>
</evidence>
<accession>A0A9E8NDP8</accession>
<evidence type="ECO:0000313" key="3">
    <source>
        <dbReference type="Proteomes" id="UP001164653"/>
    </source>
</evidence>
<dbReference type="AlphaFoldDB" id="A0A9E8NDP8"/>
<dbReference type="EMBL" id="CP112998">
    <property type="protein sequence ID" value="WAC13408.1"/>
    <property type="molecule type" value="Genomic_DNA"/>
</dbReference>
<feature type="domain" description="N-acetyltransferase" evidence="1">
    <location>
        <begin position="3"/>
        <end position="145"/>
    </location>
</feature>
<reference evidence="2" key="1">
    <citation type="submission" date="2022-11" db="EMBL/GenBank/DDBJ databases">
        <title>Dyadobacter pollutisoli sp. nov., isolated from plastic dumped soil.</title>
        <authorList>
            <person name="Kim J.M."/>
            <person name="Kim K.R."/>
            <person name="Lee J.K."/>
            <person name="Hao L."/>
            <person name="Jeon C.O."/>
        </authorList>
    </citation>
    <scope>NUCLEOTIDE SEQUENCE</scope>
    <source>
        <strain evidence="2">U1</strain>
    </source>
</reference>
<dbReference type="SUPFAM" id="SSF55729">
    <property type="entry name" value="Acyl-CoA N-acyltransferases (Nat)"/>
    <property type="match status" value="1"/>
</dbReference>
<gene>
    <name evidence="2" type="primary">arsN2</name>
    <name evidence="2" type="ORF">ON006_05490</name>
</gene>
<dbReference type="KEGG" id="dpf:ON006_05490"/>
<proteinExistence type="predicted"/>
<dbReference type="PROSITE" id="PS51186">
    <property type="entry name" value="GNAT"/>
    <property type="match status" value="1"/>
</dbReference>
<dbReference type="InterPro" id="IPR000182">
    <property type="entry name" value="GNAT_dom"/>
</dbReference>
<dbReference type="RefSeq" id="WP_244819481.1">
    <property type="nucleotide sequence ID" value="NZ_CP112998.1"/>
</dbReference>
<name>A0A9E8NDP8_9BACT</name>
<evidence type="ECO:0000313" key="2">
    <source>
        <dbReference type="EMBL" id="WAC13408.1"/>
    </source>
</evidence>
<dbReference type="Gene3D" id="3.40.630.30">
    <property type="match status" value="1"/>
</dbReference>
<dbReference type="Proteomes" id="UP001164653">
    <property type="component" value="Chromosome"/>
</dbReference>
<keyword evidence="3" id="KW-1185">Reference proteome</keyword>
<dbReference type="Pfam" id="PF00583">
    <property type="entry name" value="Acetyltransf_1"/>
    <property type="match status" value="1"/>
</dbReference>